<keyword evidence="1" id="KW-1133">Transmembrane helix</keyword>
<feature type="transmembrane region" description="Helical" evidence="1">
    <location>
        <begin position="29"/>
        <end position="47"/>
    </location>
</feature>
<dbReference type="InterPro" id="IPR008496">
    <property type="entry name" value="TMEM222/RTE1"/>
</dbReference>
<sequence length="194" mass="22517">MRRMPEIDVESAELAEVVAFEPKKRRFPLCLIWTTLPILSWLIPFIGHVEIAASDGKSQGFQGAYTVAVDNFAFNDPLAVVHLFSEKEIDCLRSKHPEDLKRIDGAIYRGSEDHRHQGWNLISNNCHSHAATCLNHMEYKEKKNWNMVSIWWLLMTRSKYLRPKWWCVIRTYTPFLVLVTLIVLAAVLPGLLWK</sequence>
<dbReference type="Pfam" id="PF05608">
    <property type="entry name" value="RTE1"/>
    <property type="match status" value="1"/>
</dbReference>
<keyword evidence="3" id="KW-1185">Reference proteome</keyword>
<dbReference type="PANTHER" id="PTHR20921">
    <property type="entry name" value="TRANSMEMBRANE PROTEIN 222"/>
    <property type="match status" value="1"/>
</dbReference>
<evidence type="ECO:0000256" key="1">
    <source>
        <dbReference type="SAM" id="Phobius"/>
    </source>
</evidence>
<dbReference type="PANTHER" id="PTHR20921:SF0">
    <property type="entry name" value="TRANSMEMBRANE PROTEIN 222"/>
    <property type="match status" value="1"/>
</dbReference>
<keyword evidence="1" id="KW-0472">Membrane</keyword>
<protein>
    <submittedName>
        <fullName evidence="2">Transmembrane protein</fullName>
    </submittedName>
</protein>
<name>A0ABQ8UPH9_9EUKA</name>
<proteinExistence type="predicted"/>
<evidence type="ECO:0000313" key="3">
    <source>
        <dbReference type="Proteomes" id="UP001141327"/>
    </source>
</evidence>
<organism evidence="2 3">
    <name type="scientific">Paratrimastix pyriformis</name>
    <dbReference type="NCBI Taxonomy" id="342808"/>
    <lineage>
        <taxon>Eukaryota</taxon>
        <taxon>Metamonada</taxon>
        <taxon>Preaxostyla</taxon>
        <taxon>Paratrimastigidae</taxon>
        <taxon>Paratrimastix</taxon>
    </lineage>
</organism>
<accession>A0ABQ8UPH9</accession>
<keyword evidence="1 2" id="KW-0812">Transmembrane</keyword>
<gene>
    <name evidence="2" type="ORF">PAPYR_2966</name>
</gene>
<comment type="caution">
    <text evidence="2">The sequence shown here is derived from an EMBL/GenBank/DDBJ whole genome shotgun (WGS) entry which is preliminary data.</text>
</comment>
<dbReference type="Proteomes" id="UP001141327">
    <property type="component" value="Unassembled WGS sequence"/>
</dbReference>
<reference evidence="2" key="1">
    <citation type="journal article" date="2022" name="bioRxiv">
        <title>Genomics of Preaxostyla Flagellates Illuminates Evolutionary Transitions and the Path Towards Mitochondrial Loss.</title>
        <authorList>
            <person name="Novak L.V.F."/>
            <person name="Treitli S.C."/>
            <person name="Pyrih J."/>
            <person name="Halakuc P."/>
            <person name="Pipaliya S.V."/>
            <person name="Vacek V."/>
            <person name="Brzon O."/>
            <person name="Soukal P."/>
            <person name="Eme L."/>
            <person name="Dacks J.B."/>
            <person name="Karnkowska A."/>
            <person name="Elias M."/>
            <person name="Hampl V."/>
        </authorList>
    </citation>
    <scope>NUCLEOTIDE SEQUENCE</scope>
    <source>
        <strain evidence="2">RCP-MX</strain>
    </source>
</reference>
<feature type="transmembrane region" description="Helical" evidence="1">
    <location>
        <begin position="172"/>
        <end position="193"/>
    </location>
</feature>
<dbReference type="EMBL" id="JAPMOS010000011">
    <property type="protein sequence ID" value="KAJ4460733.1"/>
    <property type="molecule type" value="Genomic_DNA"/>
</dbReference>
<evidence type="ECO:0000313" key="2">
    <source>
        <dbReference type="EMBL" id="KAJ4460733.1"/>
    </source>
</evidence>